<dbReference type="PROSITE" id="PS00070">
    <property type="entry name" value="ALDEHYDE_DEHYDR_CYS"/>
    <property type="match status" value="1"/>
</dbReference>
<dbReference type="EMBL" id="PYGI01000002">
    <property type="protein sequence ID" value="PSL16283.1"/>
    <property type="molecule type" value="Genomic_DNA"/>
</dbReference>
<accession>A0A2P8F3L4</accession>
<dbReference type="NCBIfam" id="TIGR03240">
    <property type="entry name" value="arg_catab_astD"/>
    <property type="match status" value="1"/>
</dbReference>
<comment type="function">
    <text evidence="4">Catalyzes the NAD-dependent reduction of succinylglutamate semialdehyde into succinylglutamate.</text>
</comment>
<organism evidence="7 8">
    <name type="scientific">Marinobacterium halophilum</name>
    <dbReference type="NCBI Taxonomy" id="267374"/>
    <lineage>
        <taxon>Bacteria</taxon>
        <taxon>Pseudomonadati</taxon>
        <taxon>Pseudomonadota</taxon>
        <taxon>Gammaproteobacteria</taxon>
        <taxon>Oceanospirillales</taxon>
        <taxon>Oceanospirillaceae</taxon>
        <taxon>Marinobacterium</taxon>
    </lineage>
</organism>
<dbReference type="PANTHER" id="PTHR11699">
    <property type="entry name" value="ALDEHYDE DEHYDROGENASE-RELATED"/>
    <property type="match status" value="1"/>
</dbReference>
<dbReference type="Gene3D" id="3.40.605.10">
    <property type="entry name" value="Aldehyde Dehydrogenase, Chain A, domain 1"/>
    <property type="match status" value="1"/>
</dbReference>
<keyword evidence="8" id="KW-1185">Reference proteome</keyword>
<sequence length="489" mass="51441">MTASVMINGAWLDGQGRDFTSLNPANGDVYWQGLAASTEQVDAAVKAARAAATDWALTGFEARVAIARRFAELLGENKEALAVAIASETGKPLWEARTEVGAMIGKVEISVKAYNERTGERESDMAGARAVLRHKPHGVVAVFGPYNFPGHLPNGHIVPALIAGNTVVLKPSELTPAVAGEMVKLWLEAGLPAGVLNLVQGEKETGIALASHADIDGLFFTGSSNTGHILHQQFAGHPGKILALEMGGNNPLIVDEVSDLRAAVHETLQSSYITAGQRCTCARRLIVPQGEWGDRFLEALAEAVRAIQVGDAFAEPAPFMGSLISEAAADGVLNAQDALLAQGATSLVRSEKLKPGTGLISPGLIDVTAVADREDEEIFGPLLQVIRVADFDAAIAEANNTQFGLSAGLFSDSETQFNYFYDRIRAGIVNWNKQLTGASSAAPFGGIGASGNHRASAYYAADYCSYPVAGIEADRLALPQALSPGLTLK</sequence>
<dbReference type="InterPro" id="IPR015590">
    <property type="entry name" value="Aldehyde_DH_dom"/>
</dbReference>
<evidence type="ECO:0000313" key="7">
    <source>
        <dbReference type="EMBL" id="PSL16283.1"/>
    </source>
</evidence>
<dbReference type="OrthoDB" id="9812625at2"/>
<evidence type="ECO:0000259" key="6">
    <source>
        <dbReference type="Pfam" id="PF00171"/>
    </source>
</evidence>
<gene>
    <name evidence="4" type="primary">astD</name>
    <name evidence="7" type="ORF">CLV44_102208</name>
</gene>
<dbReference type="InterPro" id="IPR016163">
    <property type="entry name" value="Ald_DH_C"/>
</dbReference>
<dbReference type="InterPro" id="IPR017649">
    <property type="entry name" value="SuccinylGlu_semiald_DH_AstD"/>
</dbReference>
<dbReference type="FunFam" id="3.40.605.10:FF:000010">
    <property type="entry name" value="N-succinylglutamate 5-semialdehyde dehydrogenase"/>
    <property type="match status" value="1"/>
</dbReference>
<evidence type="ECO:0000256" key="3">
    <source>
        <dbReference type="ARBA" id="ARBA00023027"/>
    </source>
</evidence>
<dbReference type="GO" id="GO:0043824">
    <property type="term" value="F:succinylglutamate-semialdehyde dehydrogenase activity"/>
    <property type="evidence" value="ECO:0007669"/>
    <property type="project" value="UniProtKB-EC"/>
</dbReference>
<evidence type="ECO:0000256" key="1">
    <source>
        <dbReference type="ARBA" id="ARBA00022503"/>
    </source>
</evidence>
<dbReference type="SUPFAM" id="SSF53720">
    <property type="entry name" value="ALDH-like"/>
    <property type="match status" value="1"/>
</dbReference>
<evidence type="ECO:0000256" key="5">
    <source>
        <dbReference type="PROSITE-ProRule" id="PRU10007"/>
    </source>
</evidence>
<dbReference type="Pfam" id="PF00171">
    <property type="entry name" value="Aldedh"/>
    <property type="match status" value="1"/>
</dbReference>
<dbReference type="InterPro" id="IPR016160">
    <property type="entry name" value="Ald_DH_CS_CYS"/>
</dbReference>
<comment type="caution">
    <text evidence="7">The sequence shown here is derived from an EMBL/GenBank/DDBJ whole genome shotgun (WGS) entry which is preliminary data.</text>
</comment>
<keyword evidence="1 4" id="KW-0056">Arginine metabolism</keyword>
<feature type="domain" description="Aldehyde dehydrogenase" evidence="6">
    <location>
        <begin position="11"/>
        <end position="463"/>
    </location>
</feature>
<dbReference type="NCBIfam" id="NF006992">
    <property type="entry name" value="PRK09457.1"/>
    <property type="match status" value="1"/>
</dbReference>
<keyword evidence="3 4" id="KW-0520">NAD</keyword>
<proteinExistence type="inferred from homology"/>
<feature type="binding site" evidence="4">
    <location>
        <begin position="222"/>
        <end position="227"/>
    </location>
    <ligand>
        <name>NAD(+)</name>
        <dbReference type="ChEBI" id="CHEBI:57540"/>
    </ligand>
</feature>
<dbReference type="InterPro" id="IPR029510">
    <property type="entry name" value="Ald_DH_CS_GLU"/>
</dbReference>
<keyword evidence="2 4" id="KW-0560">Oxidoreductase</keyword>
<comment type="catalytic activity">
    <reaction evidence="4">
        <text>N-succinyl-L-glutamate 5-semialdehyde + NAD(+) + H2O = N-succinyl-L-glutamate + NADH + 2 H(+)</text>
        <dbReference type="Rhea" id="RHEA:10812"/>
        <dbReference type="ChEBI" id="CHEBI:15377"/>
        <dbReference type="ChEBI" id="CHEBI:15378"/>
        <dbReference type="ChEBI" id="CHEBI:57540"/>
        <dbReference type="ChEBI" id="CHEBI:57945"/>
        <dbReference type="ChEBI" id="CHEBI:58520"/>
        <dbReference type="ChEBI" id="CHEBI:58763"/>
        <dbReference type="EC" id="1.2.1.71"/>
    </reaction>
</comment>
<evidence type="ECO:0000256" key="2">
    <source>
        <dbReference type="ARBA" id="ARBA00023002"/>
    </source>
</evidence>
<evidence type="ECO:0000256" key="4">
    <source>
        <dbReference type="HAMAP-Rule" id="MF_01174"/>
    </source>
</evidence>
<dbReference type="HAMAP" id="MF_01174">
    <property type="entry name" value="Aldedh_AstD"/>
    <property type="match status" value="1"/>
</dbReference>
<dbReference type="GO" id="GO:0019545">
    <property type="term" value="P:L-arginine catabolic process to succinate"/>
    <property type="evidence" value="ECO:0007669"/>
    <property type="project" value="UniProtKB-UniRule"/>
</dbReference>
<dbReference type="Proteomes" id="UP000242133">
    <property type="component" value="Unassembled WGS sequence"/>
</dbReference>
<dbReference type="InterPro" id="IPR016162">
    <property type="entry name" value="Ald_DH_N"/>
</dbReference>
<dbReference type="PROSITE" id="PS00687">
    <property type="entry name" value="ALDEHYDE_DEHYDR_GLU"/>
    <property type="match status" value="1"/>
</dbReference>
<dbReference type="UniPathway" id="UPA00185">
    <property type="reaction ID" value="UER00282"/>
</dbReference>
<evidence type="ECO:0000313" key="8">
    <source>
        <dbReference type="Proteomes" id="UP000242133"/>
    </source>
</evidence>
<dbReference type="GO" id="GO:0019544">
    <property type="term" value="P:L-arginine catabolic process to L-glutamate"/>
    <property type="evidence" value="ECO:0007669"/>
    <property type="project" value="UniProtKB-UniRule"/>
</dbReference>
<reference evidence="7 8" key="1">
    <citation type="submission" date="2018-03" db="EMBL/GenBank/DDBJ databases">
        <title>Genomic Encyclopedia of Archaeal and Bacterial Type Strains, Phase II (KMG-II): from individual species to whole genera.</title>
        <authorList>
            <person name="Goeker M."/>
        </authorList>
    </citation>
    <scope>NUCLEOTIDE SEQUENCE [LARGE SCALE GENOMIC DNA]</scope>
    <source>
        <strain evidence="7 8">DSM 17586</strain>
    </source>
</reference>
<feature type="active site" evidence="4 5">
    <location>
        <position position="245"/>
    </location>
</feature>
<dbReference type="EC" id="1.2.1.71" evidence="4"/>
<dbReference type="InterPro" id="IPR016161">
    <property type="entry name" value="Ald_DH/histidinol_DH"/>
</dbReference>
<name>A0A2P8F3L4_9GAMM</name>
<dbReference type="RefSeq" id="WP_106590492.1">
    <property type="nucleotide sequence ID" value="NZ_PYGI01000002.1"/>
</dbReference>
<dbReference type="AlphaFoldDB" id="A0A2P8F3L4"/>
<dbReference type="CDD" id="cd07095">
    <property type="entry name" value="ALDH_SGSD_AstD"/>
    <property type="match status" value="1"/>
</dbReference>
<feature type="active site" evidence="4">
    <location>
        <position position="279"/>
    </location>
</feature>
<dbReference type="Gene3D" id="3.40.309.10">
    <property type="entry name" value="Aldehyde Dehydrogenase, Chain A, domain 2"/>
    <property type="match status" value="1"/>
</dbReference>
<comment type="pathway">
    <text evidence="4">Amino-acid degradation; L-arginine degradation via AST pathway; L-glutamate and succinate from L-arginine: step 4/5.</text>
</comment>
<comment type="similarity">
    <text evidence="4">Belongs to the aldehyde dehydrogenase family. AstD subfamily.</text>
</comment>
<protein>
    <recommendedName>
        <fullName evidence="4">N-succinylglutamate 5-semialdehyde dehydrogenase</fullName>
        <ecNumber evidence="4">1.2.1.71</ecNumber>
    </recommendedName>
    <alternativeName>
        <fullName evidence="4">Succinylglutamic semialdehyde dehydrogenase</fullName>
        <shortName evidence="4">SGSD</shortName>
    </alternativeName>
</protein>